<dbReference type="RefSeq" id="WP_177079923.1">
    <property type="nucleotide sequence ID" value="NZ_JACARG010000081.1"/>
</dbReference>
<name>A0A7Y8EME9_9PSED</name>
<dbReference type="AlphaFoldDB" id="A0A7Y8EME9"/>
<comment type="caution">
    <text evidence="2">The sequence shown here is derived from an EMBL/GenBank/DDBJ whole genome shotgun (WGS) entry which is preliminary data.</text>
</comment>
<sequence length="214" mass="22845">MTVSASIAPDRYLSPSLPQQTALSKNDRVSANDLTPQHEVTPQADDPTQERRERHAEAVYDNPVVRFLLSQKGAERQEADAPPSGAEVRPEDARKNMTQNIAGAVGNKTWMFPGLSNMALGLEKSDGSAAGMMAGAKTGLEKTLNDGLETSIRGAAQGSLMSIFKGYAEAVAKNEATPAFVKEVVIKLLDWLSSWGRFSSSEPAGKSRTAPTGI</sequence>
<gene>
    <name evidence="2" type="ORF">HX822_30910</name>
</gene>
<organism evidence="2 3">
    <name type="scientific">Pseudomonas yamanorum</name>
    <dbReference type="NCBI Taxonomy" id="515393"/>
    <lineage>
        <taxon>Bacteria</taxon>
        <taxon>Pseudomonadati</taxon>
        <taxon>Pseudomonadota</taxon>
        <taxon>Gammaproteobacteria</taxon>
        <taxon>Pseudomonadales</taxon>
        <taxon>Pseudomonadaceae</taxon>
        <taxon>Pseudomonas</taxon>
    </lineage>
</organism>
<dbReference type="EMBL" id="JACARG010000081">
    <property type="protein sequence ID" value="NWE17368.1"/>
    <property type="molecule type" value="Genomic_DNA"/>
</dbReference>
<feature type="region of interest" description="Disordered" evidence="1">
    <location>
        <begin position="1"/>
        <end position="55"/>
    </location>
</feature>
<accession>A0A7Y8EME9</accession>
<evidence type="ECO:0000313" key="3">
    <source>
        <dbReference type="Proteomes" id="UP000531950"/>
    </source>
</evidence>
<evidence type="ECO:0000313" key="2">
    <source>
        <dbReference type="EMBL" id="NWE17368.1"/>
    </source>
</evidence>
<protein>
    <submittedName>
        <fullName evidence="2">Uncharacterized protein</fullName>
    </submittedName>
</protein>
<reference evidence="2 3" key="1">
    <citation type="submission" date="2020-04" db="EMBL/GenBank/DDBJ databases">
        <title>Molecular characterization of pseudomonads from Agaricus bisporus reveal novel blotch 2 pathogens in Western Europe.</title>
        <authorList>
            <person name="Taparia T."/>
            <person name="Krijger M."/>
            <person name="Haynes E."/>
            <person name="Elpinstone J.G."/>
            <person name="Noble R."/>
            <person name="Van Der Wolf J."/>
        </authorList>
    </citation>
    <scope>NUCLEOTIDE SEQUENCE [LARGE SCALE GENOMIC DNA]</scope>
    <source>
        <strain evidence="2 3">IPO3782</strain>
    </source>
</reference>
<dbReference type="Proteomes" id="UP000531950">
    <property type="component" value="Unassembled WGS sequence"/>
</dbReference>
<evidence type="ECO:0000256" key="1">
    <source>
        <dbReference type="SAM" id="MobiDB-lite"/>
    </source>
</evidence>
<proteinExistence type="predicted"/>